<dbReference type="eggNOG" id="ENOG5033DD3">
    <property type="taxonomic scope" value="Bacteria"/>
</dbReference>
<feature type="transmembrane region" description="Helical" evidence="1">
    <location>
        <begin position="278"/>
        <end position="295"/>
    </location>
</feature>
<dbReference type="KEGG" id="vni:VIBNI_A3068"/>
<dbReference type="OrthoDB" id="112250at2"/>
<sequence length="318" mass="35669">MQSRQVKTKTNDSSLQPDSDLQLLVSDGCLLLHYVARHGDLSIDANIAQGIAQANAKLGTKYWNTEDEIQLLHSFDRLAKQVYPVTVESIKAVVPSASDGKVTFTGATRVITWYRRYTVMTLICLLAIQMFYLFGHSLTQTLADSLPQATFPLSQDLEANYQLLKKWNWVWMLGQEFQFDLPIPNEATNQLELEYQANLIAAQSVLQMLQNYVLPLLYGLLGAFIFVLRSLLQQVRNLTYTASREVGYRLRLTLGCLAGMITGWLLKPEMGDMTLSPMALAFLAGYSIEVMFTLLDRLIDGIRKNTEVATPSSGGRKS</sequence>
<dbReference type="Proteomes" id="UP000016895">
    <property type="component" value="Chromosome 1"/>
</dbReference>
<keyword evidence="1" id="KW-0812">Transmembrane</keyword>
<dbReference type="RefSeq" id="WP_022551656.1">
    <property type="nucleotide sequence ID" value="NC_022528.1"/>
</dbReference>
<feature type="transmembrane region" description="Helical" evidence="1">
    <location>
        <begin position="212"/>
        <end position="232"/>
    </location>
</feature>
<name>U4KGY2_9VIBR</name>
<dbReference type="PATRIC" id="fig|1260221.3.peg.2917"/>
<dbReference type="EMBL" id="FO203526">
    <property type="protein sequence ID" value="CCO59089.1"/>
    <property type="molecule type" value="Genomic_DNA"/>
</dbReference>
<keyword evidence="1" id="KW-1133">Transmembrane helix</keyword>
<keyword evidence="3" id="KW-1185">Reference proteome</keyword>
<evidence type="ECO:0000313" key="2">
    <source>
        <dbReference type="EMBL" id="CCO59089.1"/>
    </source>
</evidence>
<protein>
    <submittedName>
        <fullName evidence="2">Uncharacterized protein</fullName>
    </submittedName>
</protein>
<dbReference type="AlphaFoldDB" id="U4KGY2"/>
<feature type="transmembrane region" description="Helical" evidence="1">
    <location>
        <begin position="117"/>
        <end position="135"/>
    </location>
</feature>
<evidence type="ECO:0000256" key="1">
    <source>
        <dbReference type="SAM" id="Phobius"/>
    </source>
</evidence>
<feature type="transmembrane region" description="Helical" evidence="1">
    <location>
        <begin position="248"/>
        <end position="266"/>
    </location>
</feature>
<reference evidence="2 3" key="1">
    <citation type="journal article" date="2013" name="ISME J.">
        <title>Comparative genomics of pathogenic lineages of Vibrio nigripulchritudo identifies virulence-associated traits.</title>
        <authorList>
            <person name="Goudenege D."/>
            <person name="Labreuche Y."/>
            <person name="Krin E."/>
            <person name="Ansquer D."/>
            <person name="Mangenot S."/>
            <person name="Calteau A."/>
            <person name="Medigue C."/>
            <person name="Mazel D."/>
            <person name="Polz M.F."/>
            <person name="Le Roux F."/>
        </authorList>
    </citation>
    <scope>NUCLEOTIDE SEQUENCE [LARGE SCALE GENOMIC DNA]</scope>
    <source>
        <strain evidence="3">SnF1</strain>
    </source>
</reference>
<gene>
    <name evidence="2" type="ORF">VIBNI_A3068</name>
</gene>
<proteinExistence type="predicted"/>
<keyword evidence="1" id="KW-0472">Membrane</keyword>
<organism evidence="2 3">
    <name type="scientific">Vibrio nigripulchritudo</name>
    <dbReference type="NCBI Taxonomy" id="28173"/>
    <lineage>
        <taxon>Bacteria</taxon>
        <taxon>Pseudomonadati</taxon>
        <taxon>Pseudomonadota</taxon>
        <taxon>Gammaproteobacteria</taxon>
        <taxon>Vibrionales</taxon>
        <taxon>Vibrionaceae</taxon>
        <taxon>Vibrio</taxon>
    </lineage>
</organism>
<dbReference type="STRING" id="28173.VIBNI_A3068"/>
<evidence type="ECO:0000313" key="3">
    <source>
        <dbReference type="Proteomes" id="UP000016895"/>
    </source>
</evidence>
<accession>U4KGY2</accession>